<sequence length="129" mass="13123">MSRTEQKERLTSGLKGLGGQAGEGGKKLGRTAQASTARATAALSGTTAKAREKAAEVAPQITARAGELKTRAAGVTGKVGESVPAPVKAGATQAFTAVRTVMAVGRYRTALMTGAGAALVWMVVRRKRG</sequence>
<proteinExistence type="predicted"/>
<evidence type="ECO:0000313" key="3">
    <source>
        <dbReference type="Proteomes" id="UP001551584"/>
    </source>
</evidence>
<evidence type="ECO:0000313" key="2">
    <source>
        <dbReference type="EMBL" id="MEU9576874.1"/>
    </source>
</evidence>
<evidence type="ECO:0008006" key="4">
    <source>
        <dbReference type="Google" id="ProtNLM"/>
    </source>
</evidence>
<feature type="region of interest" description="Disordered" evidence="1">
    <location>
        <begin position="1"/>
        <end position="51"/>
    </location>
</feature>
<dbReference type="Proteomes" id="UP001551584">
    <property type="component" value="Unassembled WGS sequence"/>
</dbReference>
<organism evidence="2 3">
    <name type="scientific">Streptomyces chilikensis</name>
    <dbReference type="NCBI Taxonomy" id="1194079"/>
    <lineage>
        <taxon>Bacteria</taxon>
        <taxon>Bacillati</taxon>
        <taxon>Actinomycetota</taxon>
        <taxon>Actinomycetes</taxon>
        <taxon>Kitasatosporales</taxon>
        <taxon>Streptomycetaceae</taxon>
        <taxon>Streptomyces</taxon>
    </lineage>
</organism>
<dbReference type="EMBL" id="JBEZNA010000009">
    <property type="protein sequence ID" value="MEU9576874.1"/>
    <property type="molecule type" value="Genomic_DNA"/>
</dbReference>
<keyword evidence="3" id="KW-1185">Reference proteome</keyword>
<feature type="compositionally biased region" description="Low complexity" evidence="1">
    <location>
        <begin position="30"/>
        <end position="48"/>
    </location>
</feature>
<gene>
    <name evidence="2" type="ORF">AB0D95_06290</name>
</gene>
<name>A0ABV3EL09_9ACTN</name>
<feature type="compositionally biased region" description="Basic and acidic residues" evidence="1">
    <location>
        <begin position="1"/>
        <end position="10"/>
    </location>
</feature>
<comment type="caution">
    <text evidence="2">The sequence shown here is derived from an EMBL/GenBank/DDBJ whole genome shotgun (WGS) entry which is preliminary data.</text>
</comment>
<reference evidence="2 3" key="1">
    <citation type="submission" date="2024-06" db="EMBL/GenBank/DDBJ databases">
        <title>The Natural Products Discovery Center: Release of the First 8490 Sequenced Strains for Exploring Actinobacteria Biosynthetic Diversity.</title>
        <authorList>
            <person name="Kalkreuter E."/>
            <person name="Kautsar S.A."/>
            <person name="Yang D."/>
            <person name="Bader C.D."/>
            <person name="Teijaro C.N."/>
            <person name="Fluegel L."/>
            <person name="Davis C.M."/>
            <person name="Simpson J.R."/>
            <person name="Lauterbach L."/>
            <person name="Steele A.D."/>
            <person name="Gui C."/>
            <person name="Meng S."/>
            <person name="Li G."/>
            <person name="Viehrig K."/>
            <person name="Ye F."/>
            <person name="Su P."/>
            <person name="Kiefer A.F."/>
            <person name="Nichols A."/>
            <person name="Cepeda A.J."/>
            <person name="Yan W."/>
            <person name="Fan B."/>
            <person name="Jiang Y."/>
            <person name="Adhikari A."/>
            <person name="Zheng C.-J."/>
            <person name="Schuster L."/>
            <person name="Cowan T.M."/>
            <person name="Smanski M.J."/>
            <person name="Chevrette M.G."/>
            <person name="De Carvalho L.P.S."/>
            <person name="Shen B."/>
        </authorList>
    </citation>
    <scope>NUCLEOTIDE SEQUENCE [LARGE SCALE GENOMIC DNA]</scope>
    <source>
        <strain evidence="2 3">NPDC048117</strain>
    </source>
</reference>
<protein>
    <recommendedName>
        <fullName evidence="4">DUF3618 domain-containing protein</fullName>
    </recommendedName>
</protein>
<accession>A0ABV3EL09</accession>
<dbReference type="RefSeq" id="WP_166020284.1">
    <property type="nucleotide sequence ID" value="NZ_JBEZNA010000009.1"/>
</dbReference>
<evidence type="ECO:0000256" key="1">
    <source>
        <dbReference type="SAM" id="MobiDB-lite"/>
    </source>
</evidence>